<dbReference type="SUPFAM" id="SSF50998">
    <property type="entry name" value="Quinoprotein alcohol dehydrogenase-like"/>
    <property type="match status" value="1"/>
</dbReference>
<dbReference type="RefSeq" id="WP_190408088.1">
    <property type="nucleotide sequence ID" value="NZ_JACJRF010000027.1"/>
</dbReference>
<proteinExistence type="predicted"/>
<protein>
    <submittedName>
        <fullName evidence="1">Uncharacterized protein</fullName>
    </submittedName>
</protein>
<accession>A0ABR8CTF9</accession>
<gene>
    <name evidence="1" type="ORF">H6G18_16120</name>
</gene>
<dbReference type="InterPro" id="IPR011047">
    <property type="entry name" value="Quinoprotein_ADH-like_sf"/>
</dbReference>
<organism evidence="1 2">
    <name type="scientific">Anabaena subtropica FACHB-260</name>
    <dbReference type="NCBI Taxonomy" id="2692884"/>
    <lineage>
        <taxon>Bacteria</taxon>
        <taxon>Bacillati</taxon>
        <taxon>Cyanobacteriota</taxon>
        <taxon>Cyanophyceae</taxon>
        <taxon>Nostocales</taxon>
        <taxon>Nostocaceae</taxon>
        <taxon>Anabaena</taxon>
    </lineage>
</organism>
<reference evidence="1 2" key="1">
    <citation type="journal article" date="2020" name="ISME J.">
        <title>Comparative genomics reveals insights into cyanobacterial evolution and habitat adaptation.</title>
        <authorList>
            <person name="Chen M.Y."/>
            <person name="Teng W.K."/>
            <person name="Zhao L."/>
            <person name="Hu C.X."/>
            <person name="Zhou Y.K."/>
            <person name="Han B.P."/>
            <person name="Song L.R."/>
            <person name="Shu W.S."/>
        </authorList>
    </citation>
    <scope>NUCLEOTIDE SEQUENCE [LARGE SCALE GENOMIC DNA]</scope>
    <source>
        <strain evidence="1 2">FACHB-260</strain>
    </source>
</reference>
<dbReference type="Gene3D" id="2.130.10.10">
    <property type="entry name" value="YVTN repeat-like/Quinoprotein amine dehydrogenase"/>
    <property type="match status" value="1"/>
</dbReference>
<comment type="caution">
    <text evidence="1">The sequence shown here is derived from an EMBL/GenBank/DDBJ whole genome shotgun (WGS) entry which is preliminary data.</text>
</comment>
<evidence type="ECO:0000313" key="2">
    <source>
        <dbReference type="Proteomes" id="UP000607281"/>
    </source>
</evidence>
<keyword evidence="2" id="KW-1185">Reference proteome</keyword>
<sequence length="77" mass="8510">MNESAIAQLLSSQNTDDSDYVTVPGILRLWDLNSGNCLHTWTGDSAIFCCAVSSDGFTFVAGEVSGRLHFLRWERLN</sequence>
<name>A0ABR8CTF9_9NOST</name>
<dbReference type="InterPro" id="IPR015943">
    <property type="entry name" value="WD40/YVTN_repeat-like_dom_sf"/>
</dbReference>
<evidence type="ECO:0000313" key="1">
    <source>
        <dbReference type="EMBL" id="MBD2345663.1"/>
    </source>
</evidence>
<dbReference type="Proteomes" id="UP000607281">
    <property type="component" value="Unassembled WGS sequence"/>
</dbReference>
<dbReference type="EMBL" id="JACJRF010000027">
    <property type="protein sequence ID" value="MBD2345663.1"/>
    <property type="molecule type" value="Genomic_DNA"/>
</dbReference>